<gene>
    <name evidence="1" type="ORF">N7G274_003807</name>
</gene>
<organism evidence="1 2">
    <name type="scientific">Stereocaulon virgatum</name>
    <dbReference type="NCBI Taxonomy" id="373712"/>
    <lineage>
        <taxon>Eukaryota</taxon>
        <taxon>Fungi</taxon>
        <taxon>Dikarya</taxon>
        <taxon>Ascomycota</taxon>
        <taxon>Pezizomycotina</taxon>
        <taxon>Lecanoromycetes</taxon>
        <taxon>OSLEUM clade</taxon>
        <taxon>Lecanoromycetidae</taxon>
        <taxon>Lecanorales</taxon>
        <taxon>Lecanorineae</taxon>
        <taxon>Stereocaulaceae</taxon>
        <taxon>Stereocaulon</taxon>
    </lineage>
</organism>
<name>A0ABR4AEE9_9LECA</name>
<proteinExistence type="predicted"/>
<reference evidence="1 2" key="1">
    <citation type="submission" date="2024-09" db="EMBL/GenBank/DDBJ databases">
        <title>Rethinking Asexuality: The Enigmatic Case of Functional Sexual Genes in Lepraria (Stereocaulaceae).</title>
        <authorList>
            <person name="Doellman M."/>
            <person name="Sun Y."/>
            <person name="Barcenas-Pena A."/>
            <person name="Lumbsch H.T."/>
            <person name="Grewe F."/>
        </authorList>
    </citation>
    <scope>NUCLEOTIDE SEQUENCE [LARGE SCALE GENOMIC DNA]</scope>
    <source>
        <strain evidence="1 2">Mercado 3170</strain>
    </source>
</reference>
<evidence type="ECO:0000313" key="1">
    <source>
        <dbReference type="EMBL" id="KAL2043500.1"/>
    </source>
</evidence>
<comment type="caution">
    <text evidence="1">The sequence shown here is derived from an EMBL/GenBank/DDBJ whole genome shotgun (WGS) entry which is preliminary data.</text>
</comment>
<dbReference type="Gene3D" id="1.10.10.10">
    <property type="entry name" value="Winged helix-like DNA-binding domain superfamily/Winged helix DNA-binding domain"/>
    <property type="match status" value="1"/>
</dbReference>
<dbReference type="EMBL" id="JBEFKJ010000011">
    <property type="protein sequence ID" value="KAL2043500.1"/>
    <property type="molecule type" value="Genomic_DNA"/>
</dbReference>
<accession>A0ABR4AEE9</accession>
<keyword evidence="2" id="KW-1185">Reference proteome</keyword>
<evidence type="ECO:0000313" key="2">
    <source>
        <dbReference type="Proteomes" id="UP001590950"/>
    </source>
</evidence>
<dbReference type="InterPro" id="IPR036388">
    <property type="entry name" value="WH-like_DNA-bd_sf"/>
</dbReference>
<dbReference type="Proteomes" id="UP001590950">
    <property type="component" value="Unassembled WGS sequence"/>
</dbReference>
<protein>
    <submittedName>
        <fullName evidence="1">Uncharacterized protein</fullName>
    </submittedName>
</protein>
<sequence>MEALAKHVEQLAMTADAAARQRLLITLRDLAYSLEDSNDTLNRIGYLHLQMAIVRIGFDMEIFQFMAKTETAVSVRQLVEVTGADPIFISTATVLSVDAAPSYMADNAGRCMIYFATVGAVKETGEDMYFANSVTRKLSEKMTEAGICH</sequence>